<protein>
    <submittedName>
        <fullName evidence="2">23326_t:CDS:1</fullName>
    </submittedName>
</protein>
<accession>A0A9N9K5I3</accession>
<reference evidence="2" key="1">
    <citation type="submission" date="2021-06" db="EMBL/GenBank/DDBJ databases">
        <authorList>
            <person name="Kallberg Y."/>
            <person name="Tangrot J."/>
            <person name="Rosling A."/>
        </authorList>
    </citation>
    <scope>NUCLEOTIDE SEQUENCE</scope>
    <source>
        <strain evidence="2">FL966</strain>
    </source>
</reference>
<feature type="non-terminal residue" evidence="2">
    <location>
        <position position="96"/>
    </location>
</feature>
<sequence length="96" mass="11177">KDGVYTFRAQGGIYYLIGSLLPIDGILKFLQLYIYNTEFETANRLYVMPQFCNNSIEYAEHDIIVQLQSKGLIRISELRGSYDPMQYSLFFPQGDY</sequence>
<keyword evidence="1" id="KW-0812">Transmembrane</keyword>
<gene>
    <name evidence="2" type="ORF">CPELLU_LOCUS18833</name>
</gene>
<dbReference type="AlphaFoldDB" id="A0A9N9K5I3"/>
<dbReference type="OrthoDB" id="1748060at2759"/>
<dbReference type="PANTHER" id="PTHR45786:SF74">
    <property type="entry name" value="ATP-DEPENDENT DNA HELICASE"/>
    <property type="match status" value="1"/>
</dbReference>
<feature type="non-terminal residue" evidence="2">
    <location>
        <position position="1"/>
    </location>
</feature>
<dbReference type="Proteomes" id="UP000789759">
    <property type="component" value="Unassembled WGS sequence"/>
</dbReference>
<proteinExistence type="predicted"/>
<evidence type="ECO:0000256" key="1">
    <source>
        <dbReference type="SAM" id="Phobius"/>
    </source>
</evidence>
<feature type="transmembrane region" description="Helical" evidence="1">
    <location>
        <begin position="12"/>
        <end position="35"/>
    </location>
</feature>
<organism evidence="2 3">
    <name type="scientific">Cetraspora pellucida</name>
    <dbReference type="NCBI Taxonomy" id="1433469"/>
    <lineage>
        <taxon>Eukaryota</taxon>
        <taxon>Fungi</taxon>
        <taxon>Fungi incertae sedis</taxon>
        <taxon>Mucoromycota</taxon>
        <taxon>Glomeromycotina</taxon>
        <taxon>Glomeromycetes</taxon>
        <taxon>Diversisporales</taxon>
        <taxon>Gigasporaceae</taxon>
        <taxon>Cetraspora</taxon>
    </lineage>
</organism>
<comment type="caution">
    <text evidence="2">The sequence shown here is derived from an EMBL/GenBank/DDBJ whole genome shotgun (WGS) entry which is preliminary data.</text>
</comment>
<keyword evidence="1" id="KW-1133">Transmembrane helix</keyword>
<name>A0A9N9K5I3_9GLOM</name>
<keyword evidence="1" id="KW-0472">Membrane</keyword>
<dbReference type="EMBL" id="CAJVQA010040219">
    <property type="protein sequence ID" value="CAG8812814.1"/>
    <property type="molecule type" value="Genomic_DNA"/>
</dbReference>
<evidence type="ECO:0000313" key="2">
    <source>
        <dbReference type="EMBL" id="CAG8812814.1"/>
    </source>
</evidence>
<evidence type="ECO:0000313" key="3">
    <source>
        <dbReference type="Proteomes" id="UP000789759"/>
    </source>
</evidence>
<dbReference type="PANTHER" id="PTHR45786">
    <property type="entry name" value="DNA BINDING PROTEIN-LIKE"/>
    <property type="match status" value="1"/>
</dbReference>
<keyword evidence="3" id="KW-1185">Reference proteome</keyword>